<gene>
    <name evidence="5" type="primary">pdhR</name>
    <name evidence="5" type="ORF">GCM10011600_25010</name>
</gene>
<dbReference type="InterPro" id="IPR011711">
    <property type="entry name" value="GntR_C"/>
</dbReference>
<evidence type="ECO:0000313" key="5">
    <source>
        <dbReference type="EMBL" id="GHF22847.1"/>
    </source>
</evidence>
<keyword evidence="6" id="KW-1185">Reference proteome</keyword>
<evidence type="ECO:0000256" key="3">
    <source>
        <dbReference type="ARBA" id="ARBA00023163"/>
    </source>
</evidence>
<keyword evidence="1" id="KW-0805">Transcription regulation</keyword>
<dbReference type="Pfam" id="PF07729">
    <property type="entry name" value="FCD"/>
    <property type="match status" value="1"/>
</dbReference>
<dbReference type="GO" id="GO:0003677">
    <property type="term" value="F:DNA binding"/>
    <property type="evidence" value="ECO:0007669"/>
    <property type="project" value="UniProtKB-KW"/>
</dbReference>
<dbReference type="InterPro" id="IPR036390">
    <property type="entry name" value="WH_DNA-bd_sf"/>
</dbReference>
<dbReference type="AlphaFoldDB" id="A0A8J3GSE8"/>
<dbReference type="InterPro" id="IPR036388">
    <property type="entry name" value="WH-like_DNA-bd_sf"/>
</dbReference>
<feature type="domain" description="HTH gntR-type" evidence="4">
    <location>
        <begin position="8"/>
        <end position="76"/>
    </location>
</feature>
<keyword evidence="2" id="KW-0238">DNA-binding</keyword>
<dbReference type="PANTHER" id="PTHR43537">
    <property type="entry name" value="TRANSCRIPTIONAL REGULATOR, GNTR FAMILY"/>
    <property type="match status" value="1"/>
</dbReference>
<dbReference type="CDD" id="cd07377">
    <property type="entry name" value="WHTH_GntR"/>
    <property type="match status" value="1"/>
</dbReference>
<accession>A0A8J3GSE8</accession>
<reference evidence="5" key="1">
    <citation type="journal article" date="2014" name="Int. J. Syst. Evol. Microbiol.">
        <title>Complete genome sequence of Corynebacterium casei LMG S-19264T (=DSM 44701T), isolated from a smear-ripened cheese.</title>
        <authorList>
            <consortium name="US DOE Joint Genome Institute (JGI-PGF)"/>
            <person name="Walter F."/>
            <person name="Albersmeier A."/>
            <person name="Kalinowski J."/>
            <person name="Ruckert C."/>
        </authorList>
    </citation>
    <scope>NUCLEOTIDE SEQUENCE</scope>
    <source>
        <strain evidence="5">CGMCC 1.16548</strain>
    </source>
</reference>
<dbReference type="GO" id="GO:0003700">
    <property type="term" value="F:DNA-binding transcription factor activity"/>
    <property type="evidence" value="ECO:0007669"/>
    <property type="project" value="InterPro"/>
</dbReference>
<reference evidence="5" key="2">
    <citation type="submission" date="2020-09" db="EMBL/GenBank/DDBJ databases">
        <authorList>
            <person name="Sun Q."/>
            <person name="Zhou Y."/>
        </authorList>
    </citation>
    <scope>NUCLEOTIDE SEQUENCE</scope>
    <source>
        <strain evidence="5">CGMCC 1.16548</strain>
    </source>
</reference>
<dbReference type="SMART" id="SM00345">
    <property type="entry name" value="HTH_GNTR"/>
    <property type="match status" value="1"/>
</dbReference>
<organism evidence="5 6">
    <name type="scientific">Pseudolysinimonas yzui</name>
    <dbReference type="NCBI Taxonomy" id="2708254"/>
    <lineage>
        <taxon>Bacteria</taxon>
        <taxon>Bacillati</taxon>
        <taxon>Actinomycetota</taxon>
        <taxon>Actinomycetes</taxon>
        <taxon>Micrococcales</taxon>
        <taxon>Microbacteriaceae</taxon>
        <taxon>Pseudolysinimonas</taxon>
    </lineage>
</organism>
<keyword evidence="3" id="KW-0804">Transcription</keyword>
<evidence type="ECO:0000256" key="1">
    <source>
        <dbReference type="ARBA" id="ARBA00023015"/>
    </source>
</evidence>
<evidence type="ECO:0000259" key="4">
    <source>
        <dbReference type="PROSITE" id="PS50949"/>
    </source>
</evidence>
<dbReference type="SUPFAM" id="SSF48008">
    <property type="entry name" value="GntR ligand-binding domain-like"/>
    <property type="match status" value="1"/>
</dbReference>
<dbReference type="PRINTS" id="PR00035">
    <property type="entry name" value="HTHGNTR"/>
</dbReference>
<dbReference type="InterPro" id="IPR000524">
    <property type="entry name" value="Tscrpt_reg_HTH_GntR"/>
</dbReference>
<dbReference type="SUPFAM" id="SSF46785">
    <property type="entry name" value="Winged helix' DNA-binding domain"/>
    <property type="match status" value="1"/>
</dbReference>
<sequence length="243" mass="26367">MSALPPGLSQTDVVVQSIKAMITRGDLTAGSRLPVEKDLAEALGVSRGSLREGVRALCIMGVLETRQGDGTYVTSLDSTLLLAPMAFMVDLQGPEHRHDLHAVRRILESEAAARAAMHITDDDIAAARTLLDEMHDLVFEKAAIDHEAVLKGDLAFHRILAKASDNGALAALIDALADRTALARRTFGLQHEEQVRTAFREHEAILAAIIARDPDRARLQMSHHLLAIEDFLHDDDSLAAPAQ</sequence>
<protein>
    <submittedName>
        <fullName evidence="5">GntR family transcriptional regulator</fullName>
    </submittedName>
</protein>
<dbReference type="Proteomes" id="UP000617531">
    <property type="component" value="Unassembled WGS sequence"/>
</dbReference>
<dbReference type="Pfam" id="PF00392">
    <property type="entry name" value="GntR"/>
    <property type="match status" value="1"/>
</dbReference>
<dbReference type="Gene3D" id="1.10.10.10">
    <property type="entry name" value="Winged helix-like DNA-binding domain superfamily/Winged helix DNA-binding domain"/>
    <property type="match status" value="1"/>
</dbReference>
<proteinExistence type="predicted"/>
<dbReference type="PROSITE" id="PS50949">
    <property type="entry name" value="HTH_GNTR"/>
    <property type="match status" value="1"/>
</dbReference>
<dbReference type="EMBL" id="BNAI01000006">
    <property type="protein sequence ID" value="GHF22847.1"/>
    <property type="molecule type" value="Genomic_DNA"/>
</dbReference>
<evidence type="ECO:0000313" key="6">
    <source>
        <dbReference type="Proteomes" id="UP000617531"/>
    </source>
</evidence>
<dbReference type="InterPro" id="IPR008920">
    <property type="entry name" value="TF_FadR/GntR_C"/>
</dbReference>
<dbReference type="Gene3D" id="1.20.120.530">
    <property type="entry name" value="GntR ligand-binding domain-like"/>
    <property type="match status" value="1"/>
</dbReference>
<evidence type="ECO:0000256" key="2">
    <source>
        <dbReference type="ARBA" id="ARBA00023125"/>
    </source>
</evidence>
<dbReference type="SMART" id="SM00895">
    <property type="entry name" value="FCD"/>
    <property type="match status" value="1"/>
</dbReference>
<name>A0A8J3GSE8_9MICO</name>
<dbReference type="PANTHER" id="PTHR43537:SF5">
    <property type="entry name" value="UXU OPERON TRANSCRIPTIONAL REGULATOR"/>
    <property type="match status" value="1"/>
</dbReference>
<comment type="caution">
    <text evidence="5">The sequence shown here is derived from an EMBL/GenBank/DDBJ whole genome shotgun (WGS) entry which is preliminary data.</text>
</comment>